<dbReference type="InterPro" id="IPR011701">
    <property type="entry name" value="MFS"/>
</dbReference>
<keyword evidence="3" id="KW-0813">Transport</keyword>
<accession>A0A856QVD8</accession>
<dbReference type="CDD" id="cd17503">
    <property type="entry name" value="MFS_LmrB_MDR_like"/>
    <property type="match status" value="1"/>
</dbReference>
<dbReference type="PANTHER" id="PTHR42718:SF9">
    <property type="entry name" value="MAJOR FACILITATOR SUPERFAMILY MULTIDRUG TRANSPORTER MFSC"/>
    <property type="match status" value="1"/>
</dbReference>
<evidence type="ECO:0000256" key="3">
    <source>
        <dbReference type="ARBA" id="ARBA00022448"/>
    </source>
</evidence>
<name>A0A856QVD8_9GAMM</name>
<feature type="transmembrane region" description="Helical" evidence="8">
    <location>
        <begin position="341"/>
        <end position="362"/>
    </location>
</feature>
<dbReference type="Proteomes" id="UP000324285">
    <property type="component" value="Chromosome"/>
</dbReference>
<evidence type="ECO:0000256" key="7">
    <source>
        <dbReference type="ARBA" id="ARBA00023136"/>
    </source>
</evidence>
<evidence type="ECO:0000256" key="2">
    <source>
        <dbReference type="ARBA" id="ARBA00008537"/>
    </source>
</evidence>
<dbReference type="GO" id="GO:0022857">
    <property type="term" value="F:transmembrane transporter activity"/>
    <property type="evidence" value="ECO:0007669"/>
    <property type="project" value="InterPro"/>
</dbReference>
<evidence type="ECO:0000313" key="10">
    <source>
        <dbReference type="EMBL" id="QEM84040.2"/>
    </source>
</evidence>
<reference evidence="10" key="1">
    <citation type="submission" date="2021-02" db="EMBL/GenBank/DDBJ databases">
        <title>Strain Y2R2, a novel species of the genus Halomonas.</title>
        <authorList>
            <person name="Huang H."/>
        </authorList>
    </citation>
    <scope>NUCLEOTIDE SEQUENCE</scope>
    <source>
        <strain evidence="10">Y2R2</strain>
    </source>
</reference>
<dbReference type="NCBIfam" id="TIGR00711">
    <property type="entry name" value="efflux_EmrB"/>
    <property type="match status" value="1"/>
</dbReference>
<feature type="transmembrane region" description="Helical" evidence="8">
    <location>
        <begin position="276"/>
        <end position="297"/>
    </location>
</feature>
<feature type="transmembrane region" description="Helical" evidence="8">
    <location>
        <begin position="238"/>
        <end position="256"/>
    </location>
</feature>
<keyword evidence="7 8" id="KW-0472">Membrane</keyword>
<dbReference type="EMBL" id="CP038437">
    <property type="protein sequence ID" value="QEM84040.2"/>
    <property type="molecule type" value="Genomic_DNA"/>
</dbReference>
<evidence type="ECO:0000256" key="8">
    <source>
        <dbReference type="SAM" id="Phobius"/>
    </source>
</evidence>
<dbReference type="Gene3D" id="1.20.1720.10">
    <property type="entry name" value="Multidrug resistance protein D"/>
    <property type="match status" value="1"/>
</dbReference>
<dbReference type="Pfam" id="PF07690">
    <property type="entry name" value="MFS_1"/>
    <property type="match status" value="1"/>
</dbReference>
<sequence>MPPQGNMEEQTFPPLRQRIGFIAAVFGMFMAILDIQIVASSLNEIQAGVAASAEEISWVQTSYLIAEIVMIPLSGMLTRIFSTRTAFVISSTGFTLASLGCAMATSLEQLVILRAIQGFMGGAMIPITHAISFSIFPRRSMGAVQAVIGMVVTMAPSIGPTVGGYITEMLSWHWLFLANVVPGIFVTWAVWNFLDIDKGDLRVARRLDILGLALMAVFLGTLEYVLEEGPGDDWFDDDLILGLALLCAVSAVGFFWRTLRHDHPIVDLRVFTDRNFSLGALQGFVLGIALYGLVYLMPQFFGYVRGFSSLQIGQVMFVTGVTMFFTAPVAGRLTNVVDLRLLMFIGFVLVGIGSALNAQLTSQSGFDEFFLPQMIRGVGLIFCLIPASRIALGTLPREEVGNASGLFNVMRNLGGALGLALMDTIRDWRQDYHWNQLLPAINQGREVVLERLSGYESMLTGHVADPQQSALVMLSQTVAREAMVLSFNDIFLWLGLLYLVCAPMVLLVKKIEA</sequence>
<evidence type="ECO:0000313" key="11">
    <source>
        <dbReference type="Proteomes" id="UP000324285"/>
    </source>
</evidence>
<organism evidence="10 11">
    <name type="scientific">Halomonas binhaiensis</name>
    <dbReference type="NCBI Taxonomy" id="2562282"/>
    <lineage>
        <taxon>Bacteria</taxon>
        <taxon>Pseudomonadati</taxon>
        <taxon>Pseudomonadota</taxon>
        <taxon>Gammaproteobacteria</taxon>
        <taxon>Oceanospirillales</taxon>
        <taxon>Halomonadaceae</taxon>
        <taxon>Halomonas</taxon>
    </lineage>
</organism>
<keyword evidence="11" id="KW-1185">Reference proteome</keyword>
<feature type="transmembrane region" description="Helical" evidence="8">
    <location>
        <begin position="111"/>
        <end position="136"/>
    </location>
</feature>
<dbReference type="GO" id="GO:0005886">
    <property type="term" value="C:plasma membrane"/>
    <property type="evidence" value="ECO:0007669"/>
    <property type="project" value="UniProtKB-SubCell"/>
</dbReference>
<dbReference type="SUPFAM" id="SSF103473">
    <property type="entry name" value="MFS general substrate transporter"/>
    <property type="match status" value="1"/>
</dbReference>
<gene>
    <name evidence="10" type="ORF">E4T21_11020</name>
</gene>
<feature type="transmembrane region" description="Helical" evidence="8">
    <location>
        <begin position="172"/>
        <end position="194"/>
    </location>
</feature>
<feature type="transmembrane region" description="Helical" evidence="8">
    <location>
        <begin position="309"/>
        <end position="329"/>
    </location>
</feature>
<feature type="transmembrane region" description="Helical" evidence="8">
    <location>
        <begin position="143"/>
        <end position="166"/>
    </location>
</feature>
<comment type="similarity">
    <text evidence="2">Belongs to the major facilitator superfamily. EmrB family.</text>
</comment>
<keyword evidence="6 8" id="KW-1133">Transmembrane helix</keyword>
<proteinExistence type="inferred from homology"/>
<feature type="domain" description="Major facilitator superfamily (MFS) profile" evidence="9">
    <location>
        <begin position="20"/>
        <end position="513"/>
    </location>
</feature>
<feature type="transmembrane region" description="Helical" evidence="8">
    <location>
        <begin position="85"/>
        <end position="105"/>
    </location>
</feature>
<protein>
    <submittedName>
        <fullName evidence="10">DHA2 family efflux MFS transporter permease subunit</fullName>
    </submittedName>
</protein>
<evidence type="ECO:0000256" key="5">
    <source>
        <dbReference type="ARBA" id="ARBA00022692"/>
    </source>
</evidence>
<dbReference type="Gene3D" id="1.20.1250.20">
    <property type="entry name" value="MFS general substrate transporter like domains"/>
    <property type="match status" value="1"/>
</dbReference>
<feature type="transmembrane region" description="Helical" evidence="8">
    <location>
        <begin position="206"/>
        <end position="226"/>
    </location>
</feature>
<dbReference type="AlphaFoldDB" id="A0A856QVD8"/>
<dbReference type="InterPro" id="IPR020846">
    <property type="entry name" value="MFS_dom"/>
</dbReference>
<dbReference type="PROSITE" id="PS50850">
    <property type="entry name" value="MFS"/>
    <property type="match status" value="1"/>
</dbReference>
<feature type="transmembrane region" description="Helical" evidence="8">
    <location>
        <begin position="59"/>
        <end position="78"/>
    </location>
</feature>
<feature type="transmembrane region" description="Helical" evidence="8">
    <location>
        <begin position="490"/>
        <end position="508"/>
    </location>
</feature>
<dbReference type="InterPro" id="IPR004638">
    <property type="entry name" value="EmrB-like"/>
</dbReference>
<feature type="transmembrane region" description="Helical" evidence="8">
    <location>
        <begin position="374"/>
        <end position="392"/>
    </location>
</feature>
<keyword evidence="5 8" id="KW-0812">Transmembrane</keyword>
<comment type="subcellular location">
    <subcellularLocation>
        <location evidence="1">Cell membrane</location>
        <topology evidence="1">Multi-pass membrane protein</topology>
    </subcellularLocation>
</comment>
<keyword evidence="4" id="KW-1003">Cell membrane</keyword>
<dbReference type="InterPro" id="IPR036259">
    <property type="entry name" value="MFS_trans_sf"/>
</dbReference>
<evidence type="ECO:0000256" key="4">
    <source>
        <dbReference type="ARBA" id="ARBA00022475"/>
    </source>
</evidence>
<dbReference type="PANTHER" id="PTHR42718">
    <property type="entry name" value="MAJOR FACILITATOR SUPERFAMILY MULTIDRUG TRANSPORTER MFSC"/>
    <property type="match status" value="1"/>
</dbReference>
<dbReference type="KEGG" id="hbh:E4T21_11020"/>
<feature type="transmembrane region" description="Helical" evidence="8">
    <location>
        <begin position="21"/>
        <end position="39"/>
    </location>
</feature>
<evidence type="ECO:0000259" key="9">
    <source>
        <dbReference type="PROSITE" id="PS50850"/>
    </source>
</evidence>
<evidence type="ECO:0000256" key="6">
    <source>
        <dbReference type="ARBA" id="ARBA00022989"/>
    </source>
</evidence>
<evidence type="ECO:0000256" key="1">
    <source>
        <dbReference type="ARBA" id="ARBA00004651"/>
    </source>
</evidence>